<dbReference type="EMBL" id="CP011311">
    <property type="protein sequence ID" value="AKE38261.1"/>
    <property type="molecule type" value="Genomic_DNA"/>
</dbReference>
<dbReference type="GO" id="GO:0016209">
    <property type="term" value="F:antioxidant activity"/>
    <property type="evidence" value="ECO:0007669"/>
    <property type="project" value="InterPro"/>
</dbReference>
<name>A0A0F6TAI0_9CORY</name>
<dbReference type="SUPFAM" id="SSF52833">
    <property type="entry name" value="Thioredoxin-like"/>
    <property type="match status" value="1"/>
</dbReference>
<keyword evidence="3" id="KW-0812">Transmembrane</keyword>
<evidence type="ECO:0000256" key="3">
    <source>
        <dbReference type="ARBA" id="ARBA00022968"/>
    </source>
</evidence>
<dbReference type="PANTHER" id="PTHR42852">
    <property type="entry name" value="THIOL:DISULFIDE INTERCHANGE PROTEIN DSBE"/>
    <property type="match status" value="1"/>
</dbReference>
<dbReference type="PROSITE" id="PS51352">
    <property type="entry name" value="THIOREDOXIN_2"/>
    <property type="match status" value="1"/>
</dbReference>
<dbReference type="HOGENOM" id="CLU_042529_11_1_11"/>
<dbReference type="KEGG" id="ccj:UL81_01380"/>
<dbReference type="Pfam" id="PF00578">
    <property type="entry name" value="AhpC-TSA"/>
    <property type="match status" value="1"/>
</dbReference>
<keyword evidence="4" id="KW-1015">Disulfide bond</keyword>
<dbReference type="InterPro" id="IPR013766">
    <property type="entry name" value="Thioredoxin_domain"/>
</dbReference>
<keyword evidence="6" id="KW-0413">Isomerase</keyword>
<dbReference type="AlphaFoldDB" id="A0A0F6TAI0"/>
<dbReference type="InterPro" id="IPR000866">
    <property type="entry name" value="AhpC/TSA"/>
</dbReference>
<accession>A0A0F6TAI0</accession>
<dbReference type="GO" id="GO:0016491">
    <property type="term" value="F:oxidoreductase activity"/>
    <property type="evidence" value="ECO:0007669"/>
    <property type="project" value="InterPro"/>
</dbReference>
<dbReference type="PROSITE" id="PS51318">
    <property type="entry name" value="TAT"/>
    <property type="match status" value="1"/>
</dbReference>
<sequence>MGNFSRRQFLLSLSAVSGAGLLAACMNEEDAQNAVSGEIGNDIYTPDGKLEHYIEPADREEPLSFGGESLMEEGDQLQLSDFAGQIVVVNAWGQWCAPCRAEIDDLQQVHEELQSRNLGTLLGINVRDYNPQIARDFIEDNGVTFPSIYDPPFKTAASLGGIPPSVIPSTVILDEDHRQAAVFIRPIVASELLDVIDRLSEE</sequence>
<keyword evidence="5" id="KW-0676">Redox-active center</keyword>
<keyword evidence="3" id="KW-0735">Signal-anchor</keyword>
<evidence type="ECO:0000256" key="5">
    <source>
        <dbReference type="ARBA" id="ARBA00023284"/>
    </source>
</evidence>
<dbReference type="GO" id="GO:0016853">
    <property type="term" value="F:isomerase activity"/>
    <property type="evidence" value="ECO:0007669"/>
    <property type="project" value="UniProtKB-KW"/>
</dbReference>
<dbReference type="Gene3D" id="3.40.30.10">
    <property type="entry name" value="Glutaredoxin"/>
    <property type="match status" value="1"/>
</dbReference>
<dbReference type="PANTHER" id="PTHR42852:SF6">
    <property type="entry name" value="THIOL:DISULFIDE INTERCHANGE PROTEIN DSBE"/>
    <property type="match status" value="1"/>
</dbReference>
<evidence type="ECO:0000256" key="1">
    <source>
        <dbReference type="ARBA" id="ARBA00004196"/>
    </source>
</evidence>
<proteinExistence type="predicted"/>
<protein>
    <submittedName>
        <fullName evidence="6">Thiol-disulfide isomerase-like thioredoxin</fullName>
    </submittedName>
</protein>
<dbReference type="GO" id="GO:0030313">
    <property type="term" value="C:cell envelope"/>
    <property type="evidence" value="ECO:0007669"/>
    <property type="project" value="UniProtKB-SubCell"/>
</dbReference>
<dbReference type="CDD" id="cd02966">
    <property type="entry name" value="TlpA_like_family"/>
    <property type="match status" value="1"/>
</dbReference>
<evidence type="ECO:0000256" key="4">
    <source>
        <dbReference type="ARBA" id="ARBA00023157"/>
    </source>
</evidence>
<keyword evidence="7" id="KW-1185">Reference proteome</keyword>
<dbReference type="InterPro" id="IPR050553">
    <property type="entry name" value="Thioredoxin_ResA/DsbE_sf"/>
</dbReference>
<comment type="subcellular location">
    <subcellularLocation>
        <location evidence="1">Cell envelope</location>
    </subcellularLocation>
</comment>
<evidence type="ECO:0000256" key="2">
    <source>
        <dbReference type="ARBA" id="ARBA00022748"/>
    </source>
</evidence>
<organism evidence="6 7">
    <name type="scientific">Corynebacterium camporealensis</name>
    <dbReference type="NCBI Taxonomy" id="161896"/>
    <lineage>
        <taxon>Bacteria</taxon>
        <taxon>Bacillati</taxon>
        <taxon>Actinomycetota</taxon>
        <taxon>Actinomycetes</taxon>
        <taxon>Mycobacteriales</taxon>
        <taxon>Corynebacteriaceae</taxon>
        <taxon>Corynebacterium</taxon>
    </lineage>
</organism>
<dbReference type="GO" id="GO:0017004">
    <property type="term" value="P:cytochrome complex assembly"/>
    <property type="evidence" value="ECO:0007669"/>
    <property type="project" value="UniProtKB-KW"/>
</dbReference>
<evidence type="ECO:0000313" key="6">
    <source>
        <dbReference type="EMBL" id="AKE38261.1"/>
    </source>
</evidence>
<dbReference type="PATRIC" id="fig|161896.4.peg.273"/>
<dbReference type="InterPro" id="IPR006311">
    <property type="entry name" value="TAT_signal"/>
</dbReference>
<evidence type="ECO:0000313" key="7">
    <source>
        <dbReference type="Proteomes" id="UP000033566"/>
    </source>
</evidence>
<dbReference type="Proteomes" id="UP000033566">
    <property type="component" value="Chromosome"/>
</dbReference>
<dbReference type="InterPro" id="IPR036249">
    <property type="entry name" value="Thioredoxin-like_sf"/>
</dbReference>
<reference evidence="6 7" key="1">
    <citation type="journal article" date="2015" name="Genome Announc.">
        <title>Complete Genome Sequence of Corynebacterium camporealensis DSM 44610, Isolated from the Milk of a Manchega Sheep with Subclinical Mastitis.</title>
        <authorList>
            <person name="Ruckert C."/>
            <person name="Albersmeier A."/>
            <person name="Winkler A."/>
            <person name="Tauch A."/>
        </authorList>
    </citation>
    <scope>NUCLEOTIDE SEQUENCE [LARGE SCALE GENOMIC DNA]</scope>
    <source>
        <strain evidence="6 7">DSM 44610</strain>
    </source>
</reference>
<dbReference type="PROSITE" id="PS51257">
    <property type="entry name" value="PROKAR_LIPOPROTEIN"/>
    <property type="match status" value="1"/>
</dbReference>
<dbReference type="STRING" id="161896.UL81_01380"/>
<gene>
    <name evidence="6" type="ORF">UL81_01380</name>
</gene>
<keyword evidence="2" id="KW-0201">Cytochrome c-type biogenesis</keyword>